<sequence>MITVIKPCSSTTQRSNGVFMISLDFELYWGVRDKLTKEAYGKNILGVRSVIPAVLKLFKQYHIHATWAIVGFLFFKNKGELINQLPEQLPNYEDKNLSPYPYIDSLNSSEFEDPFHFSPSLIKIISTHLYQEIGTHTFSHYYCLEKGQTKAEFEKDLEKSVYIAKQHNINLKSIVFPRNQVNSEYLSICKQLGITSYRGNNPGWFYQPMNHSSITKNLKRCFRYIDSYLNLSGHNTYKIDHQDNHLPLNLPASRFLRPYSKRFRFFESIRLNRICSELTHAAKTGEIYHLWWHPHNFGINLDENILFLEKIFIHFSKLKKKYGMESMNMSELSHMILSQ</sequence>
<dbReference type="SUPFAM" id="SSF88713">
    <property type="entry name" value="Glycoside hydrolase/deacetylase"/>
    <property type="match status" value="1"/>
</dbReference>
<dbReference type="InterPro" id="IPR002509">
    <property type="entry name" value="NODB_dom"/>
</dbReference>
<dbReference type="GO" id="GO:0016810">
    <property type="term" value="F:hydrolase activity, acting on carbon-nitrogen (but not peptide) bonds"/>
    <property type="evidence" value="ECO:0007669"/>
    <property type="project" value="InterPro"/>
</dbReference>
<dbReference type="RefSeq" id="WP_245815668.1">
    <property type="nucleotide sequence ID" value="NZ_FQVL01000013.1"/>
</dbReference>
<dbReference type="Pfam" id="PF01522">
    <property type="entry name" value="Polysacc_deac_1"/>
    <property type="match status" value="1"/>
</dbReference>
<proteinExistence type="predicted"/>
<evidence type="ECO:0000313" key="3">
    <source>
        <dbReference type="Proteomes" id="UP000184476"/>
    </source>
</evidence>
<gene>
    <name evidence="2" type="ORF">SAMN05444392_11346</name>
</gene>
<dbReference type="Gene3D" id="3.20.20.370">
    <property type="entry name" value="Glycoside hydrolase/deacetylase"/>
    <property type="match status" value="1"/>
</dbReference>
<evidence type="ECO:0000313" key="2">
    <source>
        <dbReference type="EMBL" id="SHF28301.1"/>
    </source>
</evidence>
<evidence type="ECO:0000259" key="1">
    <source>
        <dbReference type="Pfam" id="PF01522"/>
    </source>
</evidence>
<dbReference type="InterPro" id="IPR011330">
    <property type="entry name" value="Glyco_hydro/deAcase_b/a-brl"/>
</dbReference>
<dbReference type="Proteomes" id="UP000184476">
    <property type="component" value="Unassembled WGS sequence"/>
</dbReference>
<organism evidence="2 3">
    <name type="scientific">Seinonella peptonophila</name>
    <dbReference type="NCBI Taxonomy" id="112248"/>
    <lineage>
        <taxon>Bacteria</taxon>
        <taxon>Bacillati</taxon>
        <taxon>Bacillota</taxon>
        <taxon>Bacilli</taxon>
        <taxon>Bacillales</taxon>
        <taxon>Thermoactinomycetaceae</taxon>
        <taxon>Seinonella</taxon>
    </lineage>
</organism>
<feature type="domain" description="NodB homology" evidence="1">
    <location>
        <begin position="48"/>
        <end position="195"/>
    </location>
</feature>
<accession>A0A1M5AD90</accession>
<name>A0A1M5AD90_9BACL</name>
<dbReference type="STRING" id="112248.SAMN05444392_11346"/>
<protein>
    <submittedName>
        <fullName evidence="2">Polysaccharide deacetylase</fullName>
    </submittedName>
</protein>
<dbReference type="AlphaFoldDB" id="A0A1M5AD90"/>
<dbReference type="CDD" id="cd10929">
    <property type="entry name" value="CE4_u5"/>
    <property type="match status" value="1"/>
</dbReference>
<dbReference type="EMBL" id="FQVL01000013">
    <property type="protein sequence ID" value="SHF28301.1"/>
    <property type="molecule type" value="Genomic_DNA"/>
</dbReference>
<dbReference type="GO" id="GO:0005975">
    <property type="term" value="P:carbohydrate metabolic process"/>
    <property type="evidence" value="ECO:0007669"/>
    <property type="project" value="InterPro"/>
</dbReference>
<keyword evidence="3" id="KW-1185">Reference proteome</keyword>
<reference evidence="2 3" key="1">
    <citation type="submission" date="2016-11" db="EMBL/GenBank/DDBJ databases">
        <authorList>
            <person name="Jaros S."/>
            <person name="Januszkiewicz K."/>
            <person name="Wedrychowicz H."/>
        </authorList>
    </citation>
    <scope>NUCLEOTIDE SEQUENCE [LARGE SCALE GENOMIC DNA]</scope>
    <source>
        <strain evidence="2 3">DSM 44666</strain>
    </source>
</reference>